<dbReference type="GO" id="GO:0008270">
    <property type="term" value="F:zinc ion binding"/>
    <property type="evidence" value="ECO:0007669"/>
    <property type="project" value="TreeGrafter"/>
</dbReference>
<dbReference type="AlphaFoldDB" id="A0A952KKE6"/>
<evidence type="ECO:0000256" key="3">
    <source>
        <dbReference type="ARBA" id="ARBA00020910"/>
    </source>
</evidence>
<accession>A0A952KKE6</accession>
<gene>
    <name evidence="11" type="primary">fur</name>
    <name evidence="12" type="ORF">JF625_27140</name>
</gene>
<name>A0A952KKE6_9PROT</name>
<comment type="subunit">
    <text evidence="11">Homodimer.</text>
</comment>
<protein>
    <recommendedName>
        <fullName evidence="3 11">Ferric uptake regulation protein</fullName>
    </recommendedName>
</protein>
<keyword evidence="4 11" id="KW-0963">Cytoplasm</keyword>
<reference evidence="12" key="1">
    <citation type="submission" date="2020-06" db="EMBL/GenBank/DDBJ databases">
        <title>Stable isotope informed genome-resolved metagenomics uncovers potential trophic interactions in rhizosphere soil.</title>
        <authorList>
            <person name="Starr E.P."/>
            <person name="Shi S."/>
            <person name="Blazewicz S.J."/>
            <person name="Koch B.J."/>
            <person name="Probst A.J."/>
            <person name="Hungate B.A."/>
            <person name="Pett-Ridge J."/>
            <person name="Firestone M.K."/>
            <person name="Banfield J.F."/>
        </authorList>
    </citation>
    <scope>NUCLEOTIDE SEQUENCE</scope>
    <source>
        <strain evidence="12">YM_69_17</strain>
    </source>
</reference>
<evidence type="ECO:0000256" key="7">
    <source>
        <dbReference type="ARBA" id="ARBA00022833"/>
    </source>
</evidence>
<evidence type="ECO:0000256" key="5">
    <source>
        <dbReference type="ARBA" id="ARBA00022491"/>
    </source>
</evidence>
<dbReference type="PANTHER" id="PTHR33202">
    <property type="entry name" value="ZINC UPTAKE REGULATION PROTEIN"/>
    <property type="match status" value="1"/>
</dbReference>
<dbReference type="PANTHER" id="PTHR33202:SF7">
    <property type="entry name" value="FERRIC UPTAKE REGULATION PROTEIN"/>
    <property type="match status" value="1"/>
</dbReference>
<comment type="similarity">
    <text evidence="2 11">Belongs to the Fur family.</text>
</comment>
<dbReference type="NCBIfam" id="NF045677">
    <property type="entry name" value="FeRespRegIrr"/>
    <property type="match status" value="1"/>
</dbReference>
<keyword evidence="5 11" id="KW-0678">Repressor</keyword>
<evidence type="ECO:0000313" key="12">
    <source>
        <dbReference type="EMBL" id="MBW8728811.1"/>
    </source>
</evidence>
<keyword evidence="8 11" id="KW-0805">Transcription regulation</keyword>
<evidence type="ECO:0000256" key="1">
    <source>
        <dbReference type="ARBA" id="ARBA00004496"/>
    </source>
</evidence>
<evidence type="ECO:0000256" key="11">
    <source>
        <dbReference type="RuleBase" id="RU364037"/>
    </source>
</evidence>
<evidence type="ECO:0000256" key="6">
    <source>
        <dbReference type="ARBA" id="ARBA00022723"/>
    </source>
</evidence>
<dbReference type="CDD" id="cd07153">
    <property type="entry name" value="Fur_like"/>
    <property type="match status" value="1"/>
</dbReference>
<dbReference type="InterPro" id="IPR036388">
    <property type="entry name" value="WH-like_DNA-bd_sf"/>
</dbReference>
<evidence type="ECO:0000313" key="13">
    <source>
        <dbReference type="Proteomes" id="UP000700706"/>
    </source>
</evidence>
<keyword evidence="7 11" id="KW-0862">Zinc</keyword>
<keyword evidence="10 11" id="KW-0804">Transcription</keyword>
<evidence type="ECO:0000256" key="10">
    <source>
        <dbReference type="ARBA" id="ARBA00023163"/>
    </source>
</evidence>
<dbReference type="InterPro" id="IPR002481">
    <property type="entry name" value="FUR"/>
</dbReference>
<evidence type="ECO:0000256" key="4">
    <source>
        <dbReference type="ARBA" id="ARBA00022490"/>
    </source>
</evidence>
<proteinExistence type="inferred from homology"/>
<dbReference type="EMBL" id="JAEKLZ010000456">
    <property type="protein sequence ID" value="MBW8728811.1"/>
    <property type="molecule type" value="Genomic_DNA"/>
</dbReference>
<organism evidence="12 13">
    <name type="scientific">Inquilinus limosus</name>
    <dbReference type="NCBI Taxonomy" id="171674"/>
    <lineage>
        <taxon>Bacteria</taxon>
        <taxon>Pseudomonadati</taxon>
        <taxon>Pseudomonadota</taxon>
        <taxon>Alphaproteobacteria</taxon>
        <taxon>Rhodospirillales</taxon>
        <taxon>Rhodospirillaceae</taxon>
        <taxon>Inquilinus</taxon>
    </lineage>
</organism>
<dbReference type="NCBIfam" id="NF045678">
    <property type="entry name" value="TransRegIrrA"/>
    <property type="match status" value="1"/>
</dbReference>
<dbReference type="GO" id="GO:0003700">
    <property type="term" value="F:DNA-binding transcription factor activity"/>
    <property type="evidence" value="ECO:0007669"/>
    <property type="project" value="UniProtKB-UniRule"/>
</dbReference>
<dbReference type="GO" id="GO:0045892">
    <property type="term" value="P:negative regulation of DNA-templated transcription"/>
    <property type="evidence" value="ECO:0007669"/>
    <property type="project" value="TreeGrafter"/>
</dbReference>
<dbReference type="Gene3D" id="1.10.10.10">
    <property type="entry name" value="Winged helix-like DNA-binding domain superfamily/Winged helix DNA-binding domain"/>
    <property type="match status" value="1"/>
</dbReference>
<dbReference type="Proteomes" id="UP000700706">
    <property type="component" value="Unassembled WGS sequence"/>
</dbReference>
<dbReference type="Pfam" id="PF01475">
    <property type="entry name" value="FUR"/>
    <property type="match status" value="1"/>
</dbReference>
<dbReference type="GO" id="GO:0005737">
    <property type="term" value="C:cytoplasm"/>
    <property type="evidence" value="ECO:0007669"/>
    <property type="project" value="UniProtKB-SubCell"/>
</dbReference>
<dbReference type="FunFam" id="1.10.10.10:FF:000007">
    <property type="entry name" value="Ferric uptake regulation protein"/>
    <property type="match status" value="1"/>
</dbReference>
<dbReference type="GO" id="GO:1900376">
    <property type="term" value="P:regulation of secondary metabolite biosynthetic process"/>
    <property type="evidence" value="ECO:0007669"/>
    <property type="project" value="TreeGrafter"/>
</dbReference>
<comment type="subcellular location">
    <subcellularLocation>
        <location evidence="1 11">Cytoplasm</location>
    </subcellularLocation>
</comment>
<keyword evidence="11" id="KW-0408">Iron</keyword>
<sequence length="138" mass="15032">MTDVHTTAPVDRLLGAGLRPTRQRVALAQLLFDGCDRHVTAEALHGEALAAGQAMALATVYNTLHQFTEAGLLREVVVEAGRSYFDTNIRDHHHFYHESTGELRDVHGEAVVVSTLPKAPAGTRIARVDVVIRLTDDA</sequence>
<evidence type="ECO:0000256" key="8">
    <source>
        <dbReference type="ARBA" id="ARBA00023015"/>
    </source>
</evidence>
<evidence type="ECO:0000256" key="9">
    <source>
        <dbReference type="ARBA" id="ARBA00023125"/>
    </source>
</evidence>
<dbReference type="GO" id="GO:0000976">
    <property type="term" value="F:transcription cis-regulatory region binding"/>
    <property type="evidence" value="ECO:0007669"/>
    <property type="project" value="TreeGrafter"/>
</dbReference>
<evidence type="ECO:0000256" key="2">
    <source>
        <dbReference type="ARBA" id="ARBA00007957"/>
    </source>
</evidence>
<keyword evidence="9 11" id="KW-0238">DNA-binding</keyword>
<keyword evidence="6 11" id="KW-0479">Metal-binding</keyword>
<dbReference type="SUPFAM" id="SSF46785">
    <property type="entry name" value="Winged helix' DNA-binding domain"/>
    <property type="match status" value="1"/>
</dbReference>
<dbReference type="InterPro" id="IPR036390">
    <property type="entry name" value="WH_DNA-bd_sf"/>
</dbReference>
<comment type="caution">
    <text evidence="12">The sequence shown here is derived from an EMBL/GenBank/DDBJ whole genome shotgun (WGS) entry which is preliminary data.</text>
</comment>